<accession>A0A1I2RNX2</accession>
<dbReference type="EMBL" id="FOPI01000018">
    <property type="protein sequence ID" value="SFG41169.1"/>
    <property type="molecule type" value="Genomic_DNA"/>
</dbReference>
<proteinExistence type="predicted"/>
<gene>
    <name evidence="1" type="ORF">SAMN02910432_01251</name>
</gene>
<dbReference type="Proteomes" id="UP000182635">
    <property type="component" value="Unassembled WGS sequence"/>
</dbReference>
<evidence type="ECO:0000313" key="1">
    <source>
        <dbReference type="EMBL" id="SFG41169.1"/>
    </source>
</evidence>
<sequence>MVNYSDISQLVRDVTELVRKFRDAELIAKATEMAKVINELVVENIELENRLNEKLNLRERGHISDDGRMYWVEGEHVPYCSYCFEVDGILKHMIPSDYGWVCERNHTR</sequence>
<protein>
    <submittedName>
        <fullName evidence="1">Uncharacterized protein</fullName>
    </submittedName>
</protein>
<dbReference type="RefSeq" id="WP_046922187.1">
    <property type="nucleotide sequence ID" value="NZ_AYYL01000014.1"/>
</dbReference>
<name>A0A1I2RNX2_9LACO</name>
<dbReference type="AlphaFoldDB" id="A0A1I2RNX2"/>
<evidence type="ECO:0000313" key="2">
    <source>
        <dbReference type="Proteomes" id="UP000182635"/>
    </source>
</evidence>
<reference evidence="2" key="1">
    <citation type="submission" date="2016-10" db="EMBL/GenBank/DDBJ databases">
        <authorList>
            <person name="Varghese N."/>
            <person name="Submissions S."/>
        </authorList>
    </citation>
    <scope>NUCLEOTIDE SEQUENCE [LARGE SCALE GENOMIC DNA]</scope>
    <source>
        <strain evidence="2">DSM 20403</strain>
    </source>
</reference>
<organism evidence="1 2">
    <name type="scientific">Ligilactobacillus ruminis DSM 20403 = NBRC 102161</name>
    <dbReference type="NCBI Taxonomy" id="1423798"/>
    <lineage>
        <taxon>Bacteria</taxon>
        <taxon>Bacillati</taxon>
        <taxon>Bacillota</taxon>
        <taxon>Bacilli</taxon>
        <taxon>Lactobacillales</taxon>
        <taxon>Lactobacillaceae</taxon>
        <taxon>Ligilactobacillus</taxon>
    </lineage>
</organism>